<name>A0A2K1JZN6_PHYPA</name>
<proteinExistence type="predicted"/>
<accession>A0A2K1JZN6</accession>
<dbReference type="EMBL" id="ABEU02000010">
    <property type="protein sequence ID" value="PNR46992.1"/>
    <property type="molecule type" value="Genomic_DNA"/>
</dbReference>
<reference evidence="3" key="3">
    <citation type="submission" date="2020-12" db="UniProtKB">
        <authorList>
            <consortium name="EnsemblPlants"/>
        </authorList>
    </citation>
    <scope>IDENTIFICATION</scope>
</reference>
<reference evidence="2 4" key="1">
    <citation type="journal article" date="2008" name="Science">
        <title>The Physcomitrella genome reveals evolutionary insights into the conquest of land by plants.</title>
        <authorList>
            <person name="Rensing S."/>
            <person name="Lang D."/>
            <person name="Zimmer A."/>
            <person name="Terry A."/>
            <person name="Salamov A."/>
            <person name="Shapiro H."/>
            <person name="Nishiyama T."/>
            <person name="Perroud P.-F."/>
            <person name="Lindquist E."/>
            <person name="Kamisugi Y."/>
            <person name="Tanahashi T."/>
            <person name="Sakakibara K."/>
            <person name="Fujita T."/>
            <person name="Oishi K."/>
            <person name="Shin-I T."/>
            <person name="Kuroki Y."/>
            <person name="Toyoda A."/>
            <person name="Suzuki Y."/>
            <person name="Hashimoto A."/>
            <person name="Yamaguchi K."/>
            <person name="Sugano A."/>
            <person name="Kohara Y."/>
            <person name="Fujiyama A."/>
            <person name="Anterola A."/>
            <person name="Aoki S."/>
            <person name="Ashton N."/>
            <person name="Barbazuk W.B."/>
            <person name="Barker E."/>
            <person name="Bennetzen J."/>
            <person name="Bezanilla M."/>
            <person name="Blankenship R."/>
            <person name="Cho S.H."/>
            <person name="Dutcher S."/>
            <person name="Estelle M."/>
            <person name="Fawcett J.A."/>
            <person name="Gundlach H."/>
            <person name="Hanada K."/>
            <person name="Heyl A."/>
            <person name="Hicks K.A."/>
            <person name="Hugh J."/>
            <person name="Lohr M."/>
            <person name="Mayer K."/>
            <person name="Melkozernov A."/>
            <person name="Murata T."/>
            <person name="Nelson D."/>
            <person name="Pils B."/>
            <person name="Prigge M."/>
            <person name="Reiss B."/>
            <person name="Renner T."/>
            <person name="Rombauts S."/>
            <person name="Rushton P."/>
            <person name="Sanderfoot A."/>
            <person name="Schween G."/>
            <person name="Shiu S.-H."/>
            <person name="Stueber K."/>
            <person name="Theodoulou F.L."/>
            <person name="Tu H."/>
            <person name="Van de Peer Y."/>
            <person name="Verrier P.J."/>
            <person name="Waters E."/>
            <person name="Wood A."/>
            <person name="Yang L."/>
            <person name="Cove D."/>
            <person name="Cuming A."/>
            <person name="Hasebe M."/>
            <person name="Lucas S."/>
            <person name="Mishler D.B."/>
            <person name="Reski R."/>
            <person name="Grigoriev I."/>
            <person name="Quatrano R.S."/>
            <person name="Boore J.L."/>
        </authorList>
    </citation>
    <scope>NUCLEOTIDE SEQUENCE [LARGE SCALE GENOMIC DNA]</scope>
    <source>
        <strain evidence="3 4">cv. Gransden 2004</strain>
    </source>
</reference>
<dbReference type="Pfam" id="PF00134">
    <property type="entry name" value="Cyclin_N"/>
    <property type="match status" value="1"/>
</dbReference>
<dbReference type="SUPFAM" id="SSF47954">
    <property type="entry name" value="Cyclin-like"/>
    <property type="match status" value="1"/>
</dbReference>
<evidence type="ECO:0000259" key="1">
    <source>
        <dbReference type="Pfam" id="PF00134"/>
    </source>
</evidence>
<dbReference type="InterPro" id="IPR036915">
    <property type="entry name" value="Cyclin-like_sf"/>
</dbReference>
<dbReference type="Proteomes" id="UP000006727">
    <property type="component" value="Chromosome 10"/>
</dbReference>
<dbReference type="Gene3D" id="1.10.472.10">
    <property type="entry name" value="Cyclin-like"/>
    <property type="match status" value="2"/>
</dbReference>
<gene>
    <name evidence="3" type="primary">LOC112287471</name>
    <name evidence="2" type="ORF">PHYPA_014112</name>
</gene>
<dbReference type="InterPro" id="IPR006671">
    <property type="entry name" value="Cyclin_N"/>
</dbReference>
<evidence type="ECO:0000313" key="4">
    <source>
        <dbReference type="Proteomes" id="UP000006727"/>
    </source>
</evidence>
<reference evidence="2 4" key="2">
    <citation type="journal article" date="2018" name="Plant J.">
        <title>The Physcomitrella patens chromosome-scale assembly reveals moss genome structure and evolution.</title>
        <authorList>
            <person name="Lang D."/>
            <person name="Ullrich K.K."/>
            <person name="Murat F."/>
            <person name="Fuchs J."/>
            <person name="Jenkins J."/>
            <person name="Haas F.B."/>
            <person name="Piednoel M."/>
            <person name="Gundlach H."/>
            <person name="Van Bel M."/>
            <person name="Meyberg R."/>
            <person name="Vives C."/>
            <person name="Morata J."/>
            <person name="Symeonidi A."/>
            <person name="Hiss M."/>
            <person name="Muchero W."/>
            <person name="Kamisugi Y."/>
            <person name="Saleh O."/>
            <person name="Blanc G."/>
            <person name="Decker E.L."/>
            <person name="van Gessel N."/>
            <person name="Grimwood J."/>
            <person name="Hayes R.D."/>
            <person name="Graham S.W."/>
            <person name="Gunter L.E."/>
            <person name="McDaniel S.F."/>
            <person name="Hoernstein S.N.W."/>
            <person name="Larsson A."/>
            <person name="Li F.W."/>
            <person name="Perroud P.F."/>
            <person name="Phillips J."/>
            <person name="Ranjan P."/>
            <person name="Rokshar D.S."/>
            <person name="Rothfels C.J."/>
            <person name="Schneider L."/>
            <person name="Shu S."/>
            <person name="Stevenson D.W."/>
            <person name="Thummler F."/>
            <person name="Tillich M."/>
            <person name="Villarreal Aguilar J.C."/>
            <person name="Widiez T."/>
            <person name="Wong G.K."/>
            <person name="Wymore A."/>
            <person name="Zhang Y."/>
            <person name="Zimmer A.D."/>
            <person name="Quatrano R.S."/>
            <person name="Mayer K.F.X."/>
            <person name="Goodstein D."/>
            <person name="Casacuberta J.M."/>
            <person name="Vandepoele K."/>
            <person name="Reski R."/>
            <person name="Cuming A.C."/>
            <person name="Tuskan G.A."/>
            <person name="Maumus F."/>
            <person name="Salse J."/>
            <person name="Schmutz J."/>
            <person name="Rensing S.A."/>
        </authorList>
    </citation>
    <scope>NUCLEOTIDE SEQUENCE [LARGE SCALE GENOMIC DNA]</scope>
    <source>
        <strain evidence="3 4">cv. Gransden 2004</strain>
    </source>
</reference>
<dbReference type="Gramene" id="Pp3c10_19450V3.1">
    <property type="protein sequence ID" value="Pp3c10_19450V3.1"/>
    <property type="gene ID" value="Pp3c10_19450"/>
</dbReference>
<dbReference type="STRING" id="3218.A0A2K1JZN6"/>
<protein>
    <recommendedName>
        <fullName evidence="1">Cyclin N-terminal domain-containing protein</fullName>
    </recommendedName>
</protein>
<dbReference type="AlphaFoldDB" id="A0A2K1JZN6"/>
<organism evidence="2">
    <name type="scientific">Physcomitrium patens</name>
    <name type="common">Spreading-leaved earth moss</name>
    <name type="synonym">Physcomitrella patens</name>
    <dbReference type="NCBI Taxonomy" id="3218"/>
    <lineage>
        <taxon>Eukaryota</taxon>
        <taxon>Viridiplantae</taxon>
        <taxon>Streptophyta</taxon>
        <taxon>Embryophyta</taxon>
        <taxon>Bryophyta</taxon>
        <taxon>Bryophytina</taxon>
        <taxon>Bryopsida</taxon>
        <taxon>Funariidae</taxon>
        <taxon>Funariales</taxon>
        <taxon>Funariaceae</taxon>
        <taxon>Physcomitrium</taxon>
    </lineage>
</organism>
<evidence type="ECO:0000313" key="3">
    <source>
        <dbReference type="EnsemblPlants" id="Pp3c10_19450V3.1"/>
    </source>
</evidence>
<keyword evidence="4" id="KW-1185">Reference proteome</keyword>
<feature type="domain" description="Cyclin N-terminal" evidence="1">
    <location>
        <begin position="13"/>
        <end position="73"/>
    </location>
</feature>
<evidence type="ECO:0000313" key="2">
    <source>
        <dbReference type="EMBL" id="PNR46992.1"/>
    </source>
</evidence>
<dbReference type="EnsemblPlants" id="Pp3c10_19450V3.1">
    <property type="protein sequence ID" value="Pp3c10_19450V3.1"/>
    <property type="gene ID" value="Pp3c10_19450"/>
</dbReference>
<sequence length="195" mass="21998">MRRKLRRSFPDETSVQFHSLLSLWIASKLHETPPLSIRKLQNIAKKLIPDHYYTKKDFIDAEIKFLEAIDFDLKTGPLLSTYIEELLSEIRGKSKEIAKLVSLELCLAILDLLYVCEDEILLATPVELTGASILVAAYLLVVPITKSNFPILTWLHLSSNTSTGSLKECTRRILKCVLAGINSTETADSVLEHIF</sequence>